<accession>A0A2N5C5G6</accession>
<protein>
    <submittedName>
        <fullName evidence="1">Uncharacterized protein</fullName>
    </submittedName>
</protein>
<dbReference type="RefSeq" id="WP_101684494.1">
    <property type="nucleotide sequence ID" value="NZ_PJRP01000017.1"/>
</dbReference>
<reference evidence="1 2" key="1">
    <citation type="submission" date="2017-12" db="EMBL/GenBank/DDBJ databases">
        <title>Genome sequence of the active heterotrophic nitrifier-denitrifier, Cupriavidus pauculus UM1.</title>
        <authorList>
            <person name="Putonti C."/>
            <person name="Castignetti D."/>
        </authorList>
    </citation>
    <scope>NUCLEOTIDE SEQUENCE [LARGE SCALE GENOMIC DNA]</scope>
    <source>
        <strain evidence="1 2">UM1</strain>
    </source>
</reference>
<proteinExistence type="predicted"/>
<dbReference type="EMBL" id="PJRP01000017">
    <property type="protein sequence ID" value="PLP97469.1"/>
    <property type="molecule type" value="Genomic_DNA"/>
</dbReference>
<evidence type="ECO:0000313" key="1">
    <source>
        <dbReference type="EMBL" id="PLP97469.1"/>
    </source>
</evidence>
<dbReference type="Proteomes" id="UP000234341">
    <property type="component" value="Unassembled WGS sequence"/>
</dbReference>
<gene>
    <name evidence="1" type="ORF">CYJ10_26915</name>
</gene>
<organism evidence="1 2">
    <name type="scientific">Cupriavidus pauculus</name>
    <dbReference type="NCBI Taxonomy" id="82633"/>
    <lineage>
        <taxon>Bacteria</taxon>
        <taxon>Pseudomonadati</taxon>
        <taxon>Pseudomonadota</taxon>
        <taxon>Betaproteobacteria</taxon>
        <taxon>Burkholderiales</taxon>
        <taxon>Burkholderiaceae</taxon>
        <taxon>Cupriavidus</taxon>
    </lineage>
</organism>
<comment type="caution">
    <text evidence="1">The sequence shown here is derived from an EMBL/GenBank/DDBJ whole genome shotgun (WGS) entry which is preliminary data.</text>
</comment>
<evidence type="ECO:0000313" key="2">
    <source>
        <dbReference type="Proteomes" id="UP000234341"/>
    </source>
</evidence>
<dbReference type="OrthoDB" id="9153727at2"/>
<name>A0A2N5C5G6_9BURK</name>
<sequence length="140" mass="15788">MQLASYLGKHLKSDFVIEELEHFDMDVIYDFDRLHENAADSYSSSAESAGFEFRFDERQVLSVIWCYIRPRSGFSAINTDAIGAPCFHDFAEAKAHATSAGIKTSQSKGDSAWIRFEHDGLWIHYEYSGGKLALITLTLP</sequence>
<dbReference type="AlphaFoldDB" id="A0A2N5C5G6"/>